<dbReference type="AlphaFoldDB" id="A0A1I8PZ33"/>
<evidence type="ECO:0008006" key="4">
    <source>
        <dbReference type="Google" id="ProtNLM"/>
    </source>
</evidence>
<name>A0A1I8PZ33_STOCA</name>
<accession>A0A1I8PZ33</accession>
<dbReference type="SMART" id="SM00697">
    <property type="entry name" value="DM8"/>
    <property type="match status" value="1"/>
</dbReference>
<evidence type="ECO:0000313" key="2">
    <source>
        <dbReference type="EnsemblMetazoa" id="SCAU012380-PA"/>
    </source>
</evidence>
<reference evidence="2" key="1">
    <citation type="submission" date="2020-05" db="UniProtKB">
        <authorList>
            <consortium name="EnsemblMetazoa"/>
        </authorList>
    </citation>
    <scope>IDENTIFICATION</scope>
    <source>
        <strain evidence="2">USDA</strain>
    </source>
</reference>
<evidence type="ECO:0000256" key="1">
    <source>
        <dbReference type="SAM" id="SignalP"/>
    </source>
</evidence>
<dbReference type="PANTHER" id="PTHR20898:SF0">
    <property type="entry name" value="DAEDALUS ON 3-RELATED"/>
    <property type="match status" value="1"/>
</dbReference>
<keyword evidence="1" id="KW-0732">Signal</keyword>
<proteinExistence type="predicted"/>
<evidence type="ECO:0000313" key="3">
    <source>
        <dbReference type="Proteomes" id="UP000095300"/>
    </source>
</evidence>
<sequence>MWKHHLFVVLAIAWATQSMAAKRNFDFLLYNNTCTKYDDVFKRFDCAHKMVSKGRYLFDCFFMFERPLHKEAILQMILHYTPLKGIKPVKFLDVKINVCDILGQSGSHVPLMKALFKEFRKNSDLPYACPVRGDNLYSMVNYSLDASTLPPYTPIMVFNYTLLLFEHNKKIGSVHTSGATVPRT</sequence>
<protein>
    <recommendedName>
        <fullName evidence="4">MD-2-related lipid-recognition domain-containing protein</fullName>
    </recommendedName>
</protein>
<dbReference type="InterPro" id="IPR010512">
    <property type="entry name" value="DUF1091"/>
</dbReference>
<gene>
    <name evidence="2" type="primary">106088907</name>
</gene>
<dbReference type="PANTHER" id="PTHR20898">
    <property type="entry name" value="DAEDALUS ON 3-RELATED-RELATED"/>
    <property type="match status" value="1"/>
</dbReference>
<feature type="signal peptide" evidence="1">
    <location>
        <begin position="1"/>
        <end position="21"/>
    </location>
</feature>
<organism evidence="2 3">
    <name type="scientific">Stomoxys calcitrans</name>
    <name type="common">Stable fly</name>
    <name type="synonym">Conops calcitrans</name>
    <dbReference type="NCBI Taxonomy" id="35570"/>
    <lineage>
        <taxon>Eukaryota</taxon>
        <taxon>Metazoa</taxon>
        <taxon>Ecdysozoa</taxon>
        <taxon>Arthropoda</taxon>
        <taxon>Hexapoda</taxon>
        <taxon>Insecta</taxon>
        <taxon>Pterygota</taxon>
        <taxon>Neoptera</taxon>
        <taxon>Endopterygota</taxon>
        <taxon>Diptera</taxon>
        <taxon>Brachycera</taxon>
        <taxon>Muscomorpha</taxon>
        <taxon>Muscoidea</taxon>
        <taxon>Muscidae</taxon>
        <taxon>Stomoxys</taxon>
    </lineage>
</organism>
<dbReference type="Proteomes" id="UP000095300">
    <property type="component" value="Unassembled WGS sequence"/>
</dbReference>
<dbReference type="OrthoDB" id="8060832at2759"/>
<dbReference type="Pfam" id="PF06477">
    <property type="entry name" value="DUF1091"/>
    <property type="match status" value="1"/>
</dbReference>
<keyword evidence="3" id="KW-1185">Reference proteome</keyword>
<dbReference type="KEGG" id="scac:106088907"/>
<dbReference type="EnsemblMetazoa" id="SCAU012380-RA">
    <property type="protein sequence ID" value="SCAU012380-PA"/>
    <property type="gene ID" value="SCAU012380"/>
</dbReference>
<feature type="chain" id="PRO_5009327441" description="MD-2-related lipid-recognition domain-containing protein" evidence="1">
    <location>
        <begin position="22"/>
        <end position="184"/>
    </location>
</feature>
<dbReference type="VEuPathDB" id="VectorBase:SCAU012380"/>